<protein>
    <submittedName>
        <fullName evidence="3">Alpha/beta fold hydrolase</fullName>
    </submittedName>
</protein>
<dbReference type="PANTHER" id="PTHR46118:SF4">
    <property type="entry name" value="PROTEIN ABHD11"/>
    <property type="match status" value="1"/>
</dbReference>
<dbReference type="RefSeq" id="WP_229157278.1">
    <property type="nucleotide sequence ID" value="NZ_JAJEWP010000001.1"/>
</dbReference>
<organism evidence="3 4">
    <name type="scientific">Fluctibacter halophilus</name>
    <dbReference type="NCBI Taxonomy" id="226011"/>
    <lineage>
        <taxon>Bacteria</taxon>
        <taxon>Pseudomonadati</taxon>
        <taxon>Pseudomonadota</taxon>
        <taxon>Gammaproteobacteria</taxon>
        <taxon>Alteromonadales</taxon>
        <taxon>Alteromonadaceae</taxon>
        <taxon>Fluctibacter</taxon>
    </lineage>
</organism>
<dbReference type="Proteomes" id="UP001520878">
    <property type="component" value="Unassembled WGS sequence"/>
</dbReference>
<keyword evidence="4" id="KW-1185">Reference proteome</keyword>
<accession>A0ABS8G4C4</accession>
<proteinExistence type="predicted"/>
<name>A0ABS8G4C4_9ALTE</name>
<dbReference type="GO" id="GO:0016787">
    <property type="term" value="F:hydrolase activity"/>
    <property type="evidence" value="ECO:0007669"/>
    <property type="project" value="UniProtKB-KW"/>
</dbReference>
<evidence type="ECO:0000313" key="4">
    <source>
        <dbReference type="Proteomes" id="UP001520878"/>
    </source>
</evidence>
<dbReference type="PANTHER" id="PTHR46118">
    <property type="entry name" value="PROTEIN ABHD11"/>
    <property type="match status" value="1"/>
</dbReference>
<dbReference type="Pfam" id="PF00561">
    <property type="entry name" value="Abhydrolase_1"/>
    <property type="match status" value="1"/>
</dbReference>
<gene>
    <name evidence="3" type="ORF">LJ739_03865</name>
</gene>
<feature type="domain" description="AB hydrolase-1" evidence="2">
    <location>
        <begin position="15"/>
        <end position="243"/>
    </location>
</feature>
<dbReference type="InterPro" id="IPR029058">
    <property type="entry name" value="AB_hydrolase_fold"/>
</dbReference>
<dbReference type="InterPro" id="IPR000073">
    <property type="entry name" value="AB_hydrolase_1"/>
</dbReference>
<evidence type="ECO:0000256" key="1">
    <source>
        <dbReference type="ARBA" id="ARBA00022801"/>
    </source>
</evidence>
<keyword evidence="1 3" id="KW-0378">Hydrolase</keyword>
<dbReference type="EMBL" id="JAJEWP010000001">
    <property type="protein sequence ID" value="MCC2615373.1"/>
    <property type="molecule type" value="Genomic_DNA"/>
</dbReference>
<evidence type="ECO:0000313" key="3">
    <source>
        <dbReference type="EMBL" id="MCC2615373.1"/>
    </source>
</evidence>
<dbReference type="SUPFAM" id="SSF53474">
    <property type="entry name" value="alpha/beta-Hydrolases"/>
    <property type="match status" value="1"/>
</dbReference>
<comment type="caution">
    <text evidence="3">The sequence shown here is derived from an EMBL/GenBank/DDBJ whole genome shotgun (WGS) entry which is preliminary data.</text>
</comment>
<reference evidence="3 4" key="1">
    <citation type="submission" date="2021-10" db="EMBL/GenBank/DDBJ databases">
        <title>Draft genome of Aestuariibacter halophilus JC2043.</title>
        <authorList>
            <person name="Emsley S.A."/>
            <person name="Pfannmuller K.M."/>
            <person name="Ushijima B."/>
            <person name="Saw J.H."/>
            <person name="Videau P."/>
        </authorList>
    </citation>
    <scope>NUCLEOTIDE SEQUENCE [LARGE SCALE GENOMIC DNA]</scope>
    <source>
        <strain evidence="3 4">JC2043</strain>
    </source>
</reference>
<sequence length="260" mass="29299">MLLNHEITTTDENAPWLVLLHGLFGSLDNLNGVKRALQNQFNIVNIDLPDHGLSPRTDRFSFTDWAQRVEAVLDQANIQQAHLLGHSLGGKVMMTLAQQSPKRATSLIVADIAPTAYSPRHQNVLAALTGVTLDTITRRQDADQQLKQHITEPGVRQFLLKSLYADNHSWQWRFNLSLLQRDYALLSDAIPDREPYEGPTLFIKGERSDYLGPQHQADIKRRFPNSSAKIIAATGHWLHAEKPEAFARVVSRFIDTVEQG</sequence>
<dbReference type="Gene3D" id="3.40.50.1820">
    <property type="entry name" value="alpha/beta hydrolase"/>
    <property type="match status" value="1"/>
</dbReference>
<evidence type="ECO:0000259" key="2">
    <source>
        <dbReference type="Pfam" id="PF00561"/>
    </source>
</evidence>